<gene>
    <name evidence="7" type="ORF">ACFQ22_07165</name>
</gene>
<dbReference type="PANTHER" id="PTHR30618:SF0">
    <property type="entry name" value="PURINE-URACIL PERMEASE NCS1"/>
    <property type="match status" value="1"/>
</dbReference>
<comment type="similarity">
    <text evidence="2">Belongs to the purine-cytosine permease (2.A.39) family.</text>
</comment>
<evidence type="ECO:0000313" key="8">
    <source>
        <dbReference type="Proteomes" id="UP001597156"/>
    </source>
</evidence>
<feature type="transmembrane region" description="Helical" evidence="6">
    <location>
        <begin position="245"/>
        <end position="266"/>
    </location>
</feature>
<feature type="transmembrane region" description="Helical" evidence="6">
    <location>
        <begin position="98"/>
        <end position="120"/>
    </location>
</feature>
<proteinExistence type="inferred from homology"/>
<dbReference type="Gene3D" id="1.10.4160.10">
    <property type="entry name" value="Hydantoin permease"/>
    <property type="match status" value="1"/>
</dbReference>
<evidence type="ECO:0000256" key="4">
    <source>
        <dbReference type="ARBA" id="ARBA00022989"/>
    </source>
</evidence>
<dbReference type="EMBL" id="JBHTLH010000019">
    <property type="protein sequence ID" value="MFD1125131.1"/>
    <property type="molecule type" value="Genomic_DNA"/>
</dbReference>
<feature type="transmembrane region" description="Helical" evidence="6">
    <location>
        <begin position="207"/>
        <end position="224"/>
    </location>
</feature>
<feature type="transmembrane region" description="Helical" evidence="6">
    <location>
        <begin position="164"/>
        <end position="187"/>
    </location>
</feature>
<feature type="transmembrane region" description="Helical" evidence="6">
    <location>
        <begin position="286"/>
        <end position="305"/>
    </location>
</feature>
<protein>
    <submittedName>
        <fullName evidence="7">NCS1 family transporter</fullName>
    </submittedName>
</protein>
<dbReference type="Proteomes" id="UP001597156">
    <property type="component" value="Unassembled WGS sequence"/>
</dbReference>
<feature type="transmembrane region" description="Helical" evidence="6">
    <location>
        <begin position="132"/>
        <end position="152"/>
    </location>
</feature>
<feature type="transmembrane region" description="Helical" evidence="6">
    <location>
        <begin position="58"/>
        <end position="78"/>
    </location>
</feature>
<evidence type="ECO:0000313" key="7">
    <source>
        <dbReference type="EMBL" id="MFD1125131.1"/>
    </source>
</evidence>
<keyword evidence="8" id="KW-1185">Reference proteome</keyword>
<feature type="transmembrane region" description="Helical" evidence="6">
    <location>
        <begin position="349"/>
        <end position="370"/>
    </location>
</feature>
<dbReference type="PANTHER" id="PTHR30618">
    <property type="entry name" value="NCS1 FAMILY PURINE/PYRIMIDINE TRANSPORTER"/>
    <property type="match status" value="1"/>
</dbReference>
<evidence type="ECO:0000256" key="2">
    <source>
        <dbReference type="ARBA" id="ARBA00008974"/>
    </source>
</evidence>
<sequence length="443" mass="48326">MNSAKSLSISADLKPRTQSQRHVGQWSYMAMWLGDGFNIGNVTLGSSIVVAGVATMNLLQTILAAGIAIAIITVIFVLNDHFGYYTGSPYVIQLRMTFGILGAKLASLLRGIPAVVWYGFQSWTGSLALNQIAKITVGVNQPALFFVGLLTIQTLISIKGFRSIKVVASAISLFMAILLVGMLIYLVTQRNTAFSSRMIHVKGTWGPTFWGFIVAFLGNYTAIFESAADYSRELRTGFSNKHRAALYFLPIFIAYGITVLTGALLAVVTGISSPVHAMARLFNNDLVTVIVSAFIVLGTVTTNLVANIIPPTYVLNAWFNLSEKWSLIIVAILASLSFPWLLVQDSSSTGLTVFIKTYSAFLGPMTAIVLNEYYVKRRRKVDVAALYDDQKVKAAPQPIIALFAGALLALVGVNLSWPIGFIVSWLTLWLLRYDKEVTADLKA</sequence>
<feature type="transmembrane region" description="Helical" evidence="6">
    <location>
        <begin position="399"/>
        <end position="426"/>
    </location>
</feature>
<reference evidence="8" key="1">
    <citation type="journal article" date="2019" name="Int. J. Syst. Evol. Microbiol.">
        <title>The Global Catalogue of Microorganisms (GCM) 10K type strain sequencing project: providing services to taxonomists for standard genome sequencing and annotation.</title>
        <authorList>
            <consortium name="The Broad Institute Genomics Platform"/>
            <consortium name="The Broad Institute Genome Sequencing Center for Infectious Disease"/>
            <person name="Wu L."/>
            <person name="Ma J."/>
        </authorList>
    </citation>
    <scope>NUCLEOTIDE SEQUENCE [LARGE SCALE GENOMIC DNA]</scope>
    <source>
        <strain evidence="8">CCUG 71848</strain>
    </source>
</reference>
<dbReference type="InterPro" id="IPR045225">
    <property type="entry name" value="Uracil/uridine/allantoin_perm"/>
</dbReference>
<dbReference type="CDD" id="cd10323">
    <property type="entry name" value="SLC-NCS1sbd"/>
    <property type="match status" value="1"/>
</dbReference>
<dbReference type="Pfam" id="PF02133">
    <property type="entry name" value="Transp_cyt_pur"/>
    <property type="match status" value="1"/>
</dbReference>
<organism evidence="7 8">
    <name type="scientific">Lentilactobacillus raoultii</name>
    <dbReference type="NCBI Taxonomy" id="1987503"/>
    <lineage>
        <taxon>Bacteria</taxon>
        <taxon>Bacillati</taxon>
        <taxon>Bacillota</taxon>
        <taxon>Bacilli</taxon>
        <taxon>Lactobacillales</taxon>
        <taxon>Lactobacillaceae</taxon>
        <taxon>Lentilactobacillus</taxon>
    </lineage>
</organism>
<evidence type="ECO:0000256" key="5">
    <source>
        <dbReference type="ARBA" id="ARBA00023136"/>
    </source>
</evidence>
<evidence type="ECO:0000256" key="1">
    <source>
        <dbReference type="ARBA" id="ARBA00004141"/>
    </source>
</evidence>
<keyword evidence="5 6" id="KW-0472">Membrane</keyword>
<feature type="transmembrane region" description="Helical" evidence="6">
    <location>
        <begin position="26"/>
        <end position="52"/>
    </location>
</feature>
<name>A0ABW3PP37_9LACO</name>
<feature type="transmembrane region" description="Helical" evidence="6">
    <location>
        <begin position="325"/>
        <end position="343"/>
    </location>
</feature>
<keyword evidence="4 6" id="KW-1133">Transmembrane helix</keyword>
<accession>A0ABW3PP37</accession>
<evidence type="ECO:0000256" key="6">
    <source>
        <dbReference type="SAM" id="Phobius"/>
    </source>
</evidence>
<comment type="caution">
    <text evidence="7">The sequence shown here is derived from an EMBL/GenBank/DDBJ whole genome shotgun (WGS) entry which is preliminary data.</text>
</comment>
<evidence type="ECO:0000256" key="3">
    <source>
        <dbReference type="ARBA" id="ARBA00022692"/>
    </source>
</evidence>
<dbReference type="InterPro" id="IPR001248">
    <property type="entry name" value="Pur-cyt_permease"/>
</dbReference>
<dbReference type="RefSeq" id="WP_121978057.1">
    <property type="nucleotide sequence ID" value="NZ_JBHTLH010000019.1"/>
</dbReference>
<keyword evidence="3 6" id="KW-0812">Transmembrane</keyword>
<comment type="subcellular location">
    <subcellularLocation>
        <location evidence="1">Membrane</location>
        <topology evidence="1">Multi-pass membrane protein</topology>
    </subcellularLocation>
</comment>